<sequence>MIPKDTLPFPDRSRNLFPLPAPDLQRHVPIAGPGARALGSTRLPWGGAVNQVTSRCFRWVALWCRSSQCARARPGWLRLCWTGLHRTGGWGGPSREERDRSLAGFLQLGCTSGLAVASRRARSVARDERRRLRTDDKTPSSFGGARKTGDEQRTGADEPSL</sequence>
<feature type="compositionally biased region" description="Basic and acidic residues" evidence="1">
    <location>
        <begin position="124"/>
        <end position="138"/>
    </location>
</feature>
<dbReference type="Proteomes" id="UP000287033">
    <property type="component" value="Unassembled WGS sequence"/>
</dbReference>
<evidence type="ECO:0000256" key="1">
    <source>
        <dbReference type="SAM" id="MobiDB-lite"/>
    </source>
</evidence>
<evidence type="ECO:0000313" key="2">
    <source>
        <dbReference type="EMBL" id="GCC25368.1"/>
    </source>
</evidence>
<proteinExistence type="predicted"/>
<organism evidence="2 3">
    <name type="scientific">Chiloscyllium punctatum</name>
    <name type="common">Brownbanded bambooshark</name>
    <name type="synonym">Hemiscyllium punctatum</name>
    <dbReference type="NCBI Taxonomy" id="137246"/>
    <lineage>
        <taxon>Eukaryota</taxon>
        <taxon>Metazoa</taxon>
        <taxon>Chordata</taxon>
        <taxon>Craniata</taxon>
        <taxon>Vertebrata</taxon>
        <taxon>Chondrichthyes</taxon>
        <taxon>Elasmobranchii</taxon>
        <taxon>Galeomorphii</taxon>
        <taxon>Galeoidea</taxon>
        <taxon>Orectolobiformes</taxon>
        <taxon>Hemiscylliidae</taxon>
        <taxon>Chiloscyllium</taxon>
    </lineage>
</organism>
<feature type="compositionally biased region" description="Basic and acidic residues" evidence="1">
    <location>
        <begin position="147"/>
        <end position="161"/>
    </location>
</feature>
<reference evidence="2 3" key="1">
    <citation type="journal article" date="2018" name="Nat. Ecol. Evol.">
        <title>Shark genomes provide insights into elasmobranch evolution and the origin of vertebrates.</title>
        <authorList>
            <person name="Hara Y"/>
            <person name="Yamaguchi K"/>
            <person name="Onimaru K"/>
            <person name="Kadota M"/>
            <person name="Koyanagi M"/>
            <person name="Keeley SD"/>
            <person name="Tatsumi K"/>
            <person name="Tanaka K"/>
            <person name="Motone F"/>
            <person name="Kageyama Y"/>
            <person name="Nozu R"/>
            <person name="Adachi N"/>
            <person name="Nishimura O"/>
            <person name="Nakagawa R"/>
            <person name="Tanegashima C"/>
            <person name="Kiyatake I"/>
            <person name="Matsumoto R"/>
            <person name="Murakumo K"/>
            <person name="Nishida K"/>
            <person name="Terakita A"/>
            <person name="Kuratani S"/>
            <person name="Sato K"/>
            <person name="Hyodo S Kuraku.S."/>
        </authorList>
    </citation>
    <scope>NUCLEOTIDE SEQUENCE [LARGE SCALE GENOMIC DNA]</scope>
</reference>
<feature type="region of interest" description="Disordered" evidence="1">
    <location>
        <begin position="121"/>
        <end position="161"/>
    </location>
</feature>
<accession>A0A401S4R2</accession>
<name>A0A401S4R2_CHIPU</name>
<keyword evidence="3" id="KW-1185">Reference proteome</keyword>
<protein>
    <submittedName>
        <fullName evidence="2">Uncharacterized protein</fullName>
    </submittedName>
</protein>
<comment type="caution">
    <text evidence="2">The sequence shown here is derived from an EMBL/GenBank/DDBJ whole genome shotgun (WGS) entry which is preliminary data.</text>
</comment>
<dbReference type="AlphaFoldDB" id="A0A401S4R2"/>
<evidence type="ECO:0000313" key="3">
    <source>
        <dbReference type="Proteomes" id="UP000287033"/>
    </source>
</evidence>
<dbReference type="EMBL" id="BEZZ01000084">
    <property type="protein sequence ID" value="GCC25368.1"/>
    <property type="molecule type" value="Genomic_DNA"/>
</dbReference>
<gene>
    <name evidence="2" type="ORF">chiPu_0003778</name>
</gene>